<evidence type="ECO:0000256" key="2">
    <source>
        <dbReference type="ARBA" id="ARBA00022692"/>
    </source>
</evidence>
<feature type="domain" description="Fibronectin type-III" evidence="13">
    <location>
        <begin position="507"/>
        <end position="606"/>
    </location>
</feature>
<keyword evidence="3" id="KW-0732">Signal</keyword>
<feature type="domain" description="Ig-like" evidence="12">
    <location>
        <begin position="136"/>
        <end position="206"/>
    </location>
</feature>
<dbReference type="GO" id="GO:0005886">
    <property type="term" value="C:plasma membrane"/>
    <property type="evidence" value="ECO:0007669"/>
    <property type="project" value="UniProtKB-ARBA"/>
</dbReference>
<dbReference type="InterPro" id="IPR013783">
    <property type="entry name" value="Ig-like_fold"/>
</dbReference>
<dbReference type="Gene3D" id="2.60.40.10">
    <property type="entry name" value="Immunoglobulins"/>
    <property type="match status" value="7"/>
</dbReference>
<keyword evidence="8" id="KW-1015">Disulfide bond</keyword>
<gene>
    <name evidence="15" type="primary">LOC105363218</name>
</gene>
<dbReference type="FunFam" id="2.60.40.10:FF:000032">
    <property type="entry name" value="palladin isoform X1"/>
    <property type="match status" value="1"/>
</dbReference>
<evidence type="ECO:0000256" key="4">
    <source>
        <dbReference type="ARBA" id="ARBA00022737"/>
    </source>
</evidence>
<dbReference type="InterPro" id="IPR036179">
    <property type="entry name" value="Ig-like_dom_sf"/>
</dbReference>
<dbReference type="CDD" id="cd00063">
    <property type="entry name" value="FN3"/>
    <property type="match status" value="2"/>
</dbReference>
<protein>
    <submittedName>
        <fullName evidence="15">Fasciclin-2</fullName>
    </submittedName>
</protein>
<evidence type="ECO:0000313" key="15">
    <source>
        <dbReference type="RefSeq" id="XP_011499152.1"/>
    </source>
</evidence>
<reference evidence="15" key="1">
    <citation type="submission" date="2025-08" db="UniProtKB">
        <authorList>
            <consortium name="RefSeq"/>
        </authorList>
    </citation>
    <scope>IDENTIFICATION</scope>
</reference>
<keyword evidence="4" id="KW-0677">Repeat</keyword>
<dbReference type="InterPro" id="IPR003599">
    <property type="entry name" value="Ig_sub"/>
</dbReference>
<dbReference type="SUPFAM" id="SSF48726">
    <property type="entry name" value="Immunoglobulin"/>
    <property type="match status" value="5"/>
</dbReference>
<feature type="domain" description="Ig-like" evidence="12">
    <location>
        <begin position="213"/>
        <end position="302"/>
    </location>
</feature>
<dbReference type="AlphaFoldDB" id="A0AAJ6YJE4"/>
<feature type="domain" description="Fibronectin type-III" evidence="13">
    <location>
        <begin position="614"/>
        <end position="716"/>
    </location>
</feature>
<evidence type="ECO:0000256" key="11">
    <source>
        <dbReference type="SAM" id="Phobius"/>
    </source>
</evidence>
<dbReference type="InterPro" id="IPR051170">
    <property type="entry name" value="Neural/epithelial_adhesion"/>
</dbReference>
<name>A0AAJ6YJE4_9HYME</name>
<evidence type="ECO:0000256" key="10">
    <source>
        <dbReference type="ARBA" id="ARBA00023319"/>
    </source>
</evidence>
<dbReference type="Pfam" id="PF13927">
    <property type="entry name" value="Ig_3"/>
    <property type="match status" value="2"/>
</dbReference>
<evidence type="ECO:0000256" key="9">
    <source>
        <dbReference type="ARBA" id="ARBA00023180"/>
    </source>
</evidence>
<sequence length="830" mass="93434">MILSTEHSAAQERNTLEILPSGKIQTKPVGSSILMTCKPRVADTKLISNIRWIDPHNNSIESLKSPSYSKPSMYTEIHQDSSLSLFFNSLKEEQAGKYICSAHYANINLLSVEVIIDTIVAITWDDAPENQFPILGEDFAIKCKVRARPSPTVDWLYNGEVIRTNDHYVIETHALKIKNVKESDDGVYTCRASVTETGELQERTIRVEVHTRPKIKEFENPLREVTEGDNVNIVCNGTGKPPPKFAWIKTMTKENLATADRFGVNKDTGVLTITNVRREDSSEYQCTASNAAGITTMNIQLNVLIKPKIMEFLNQTVGQGGNVTLSCKAFGRPPPSIIFRKHTTSNPYTIGAQMNDDRIILNNRFDDQNDETIGELKIDQALRSNDGMYECIANNKGGIAFKNGHLTVEFPPSFASMNNRTIWSWDARPVNLTCIVESIPNATIRWTYYGDQKVENDPQIKIIGNGPISHLLIIPVSKRYYTQYKCIANNRYGEAFHLLELRDAPKPTEIPQVRMVETTATTITFNIVPPVAPDDLPIRTIIVQYRKQDTGWNTARNRTWAVGSHGIYVVENLEPQTNYEFRFAASNEAGRGNWGMNKRFSTTMRSVPGLAHFLPTPEGAYILSHYHDKYNAKWSVAPDNGMSIDYYEVKWCKVKKYTGDQWELVENTCHSKFETKRDTWISGLYPDTYYKIELRAHNELGFGAPANITIKTTRGNVSNASVLQHHGSVISSAAIIGIAIAAFIVIMLIIDTILYCTNKSGIIYYMCERSRRKPVDEEDAKLGRDEKEPLKEEKKITPIIDSGLRRESSVTFDGKRSISKTGFVGKDSAV</sequence>
<evidence type="ECO:0000259" key="12">
    <source>
        <dbReference type="PROSITE" id="PS50835"/>
    </source>
</evidence>
<dbReference type="GO" id="GO:0030154">
    <property type="term" value="P:cell differentiation"/>
    <property type="evidence" value="ECO:0007669"/>
    <property type="project" value="UniProtKB-ARBA"/>
</dbReference>
<dbReference type="InterPro" id="IPR013151">
    <property type="entry name" value="Immunoglobulin_dom"/>
</dbReference>
<dbReference type="Pfam" id="PF00041">
    <property type="entry name" value="fn3"/>
    <property type="match status" value="1"/>
</dbReference>
<dbReference type="SMART" id="SM00408">
    <property type="entry name" value="IGc2"/>
    <property type="match status" value="5"/>
</dbReference>
<dbReference type="InterPro" id="IPR003598">
    <property type="entry name" value="Ig_sub2"/>
</dbReference>
<keyword evidence="10" id="KW-0393">Immunoglobulin domain</keyword>
<dbReference type="InterPro" id="IPR003961">
    <property type="entry name" value="FN3_dom"/>
</dbReference>
<dbReference type="CDD" id="cd00096">
    <property type="entry name" value="Ig"/>
    <property type="match status" value="1"/>
</dbReference>
<evidence type="ECO:0000313" key="14">
    <source>
        <dbReference type="Proteomes" id="UP000695007"/>
    </source>
</evidence>
<keyword evidence="6 11" id="KW-1133">Transmembrane helix</keyword>
<evidence type="ECO:0000256" key="1">
    <source>
        <dbReference type="ARBA" id="ARBA00004167"/>
    </source>
</evidence>
<comment type="subcellular location">
    <subcellularLocation>
        <location evidence="1">Membrane</location>
        <topology evidence="1">Single-pass membrane protein</topology>
    </subcellularLocation>
</comment>
<dbReference type="GeneID" id="105363218"/>
<feature type="domain" description="Ig-like" evidence="12">
    <location>
        <begin position="20"/>
        <end position="117"/>
    </location>
</feature>
<dbReference type="GO" id="GO:0007155">
    <property type="term" value="P:cell adhesion"/>
    <property type="evidence" value="ECO:0007669"/>
    <property type="project" value="UniProtKB-KW"/>
</dbReference>
<keyword evidence="14" id="KW-1185">Reference proteome</keyword>
<dbReference type="RefSeq" id="XP_011499152.1">
    <property type="nucleotide sequence ID" value="XM_011500850.1"/>
</dbReference>
<dbReference type="Proteomes" id="UP000695007">
    <property type="component" value="Unplaced"/>
</dbReference>
<dbReference type="SMART" id="SM00060">
    <property type="entry name" value="FN3"/>
    <property type="match status" value="2"/>
</dbReference>
<dbReference type="SUPFAM" id="SSF49265">
    <property type="entry name" value="Fibronectin type III"/>
    <property type="match status" value="1"/>
</dbReference>
<dbReference type="Pfam" id="PF00047">
    <property type="entry name" value="ig"/>
    <property type="match status" value="1"/>
</dbReference>
<dbReference type="GO" id="GO:0009653">
    <property type="term" value="P:anatomical structure morphogenesis"/>
    <property type="evidence" value="ECO:0007669"/>
    <property type="project" value="UniProtKB-ARBA"/>
</dbReference>
<keyword evidence="9" id="KW-0325">Glycoprotein</keyword>
<keyword evidence="2 11" id="KW-0812">Transmembrane</keyword>
<dbReference type="PRINTS" id="PR01838">
    <property type="entry name" value="NCAMFAMILY"/>
</dbReference>
<dbReference type="CTD" id="31364"/>
<dbReference type="GO" id="GO:0043005">
    <property type="term" value="C:neuron projection"/>
    <property type="evidence" value="ECO:0007669"/>
    <property type="project" value="TreeGrafter"/>
</dbReference>
<dbReference type="KEGG" id="csol:105363218"/>
<dbReference type="InterPro" id="IPR013098">
    <property type="entry name" value="Ig_I-set"/>
</dbReference>
<evidence type="ECO:0000256" key="3">
    <source>
        <dbReference type="ARBA" id="ARBA00022729"/>
    </source>
</evidence>
<dbReference type="PANTHER" id="PTHR12231">
    <property type="entry name" value="CTX-RELATED TYPE I TRANSMEMBRANE PROTEIN"/>
    <property type="match status" value="1"/>
</dbReference>
<dbReference type="InterPro" id="IPR009138">
    <property type="entry name" value="Neural_cell_adh"/>
</dbReference>
<dbReference type="PROSITE" id="PS50835">
    <property type="entry name" value="IG_LIKE"/>
    <property type="match status" value="5"/>
</dbReference>
<evidence type="ECO:0000256" key="7">
    <source>
        <dbReference type="ARBA" id="ARBA00023136"/>
    </source>
</evidence>
<dbReference type="InterPro" id="IPR007110">
    <property type="entry name" value="Ig-like_dom"/>
</dbReference>
<evidence type="ECO:0000256" key="5">
    <source>
        <dbReference type="ARBA" id="ARBA00022889"/>
    </source>
</evidence>
<dbReference type="InterPro" id="IPR036116">
    <property type="entry name" value="FN3_sf"/>
</dbReference>
<feature type="domain" description="Ig-like" evidence="12">
    <location>
        <begin position="412"/>
        <end position="490"/>
    </location>
</feature>
<proteinExistence type="predicted"/>
<dbReference type="SMART" id="SM00409">
    <property type="entry name" value="IG"/>
    <property type="match status" value="5"/>
</dbReference>
<feature type="transmembrane region" description="Helical" evidence="11">
    <location>
        <begin position="733"/>
        <end position="756"/>
    </location>
</feature>
<evidence type="ECO:0000256" key="6">
    <source>
        <dbReference type="ARBA" id="ARBA00022989"/>
    </source>
</evidence>
<keyword evidence="7 11" id="KW-0472">Membrane</keyword>
<evidence type="ECO:0000256" key="8">
    <source>
        <dbReference type="ARBA" id="ARBA00023157"/>
    </source>
</evidence>
<keyword evidence="5" id="KW-0130">Cell adhesion</keyword>
<dbReference type="PANTHER" id="PTHR12231:SF269">
    <property type="entry name" value="FASCILIN 2-LIKE PROTEIN"/>
    <property type="match status" value="1"/>
</dbReference>
<dbReference type="PROSITE" id="PS50853">
    <property type="entry name" value="FN3"/>
    <property type="match status" value="2"/>
</dbReference>
<organism evidence="14 15">
    <name type="scientific">Ceratosolen solmsi marchali</name>
    <dbReference type="NCBI Taxonomy" id="326594"/>
    <lineage>
        <taxon>Eukaryota</taxon>
        <taxon>Metazoa</taxon>
        <taxon>Ecdysozoa</taxon>
        <taxon>Arthropoda</taxon>
        <taxon>Hexapoda</taxon>
        <taxon>Insecta</taxon>
        <taxon>Pterygota</taxon>
        <taxon>Neoptera</taxon>
        <taxon>Endopterygota</taxon>
        <taxon>Hymenoptera</taxon>
        <taxon>Apocrita</taxon>
        <taxon>Proctotrupomorpha</taxon>
        <taxon>Chalcidoidea</taxon>
        <taxon>Agaonidae</taxon>
        <taxon>Agaoninae</taxon>
        <taxon>Ceratosolen</taxon>
    </lineage>
</organism>
<dbReference type="Pfam" id="PF07679">
    <property type="entry name" value="I-set"/>
    <property type="match status" value="2"/>
</dbReference>
<evidence type="ECO:0000259" key="13">
    <source>
        <dbReference type="PROSITE" id="PS50853"/>
    </source>
</evidence>
<accession>A0AAJ6YJE4</accession>
<feature type="domain" description="Ig-like" evidence="12">
    <location>
        <begin position="307"/>
        <end position="407"/>
    </location>
</feature>